<gene>
    <name evidence="1" type="ORF">PSON_ATCC_30995.1.T2060005</name>
</gene>
<proteinExistence type="predicted"/>
<organism evidence="1 2">
    <name type="scientific">Paramecium sonneborni</name>
    <dbReference type="NCBI Taxonomy" id="65129"/>
    <lineage>
        <taxon>Eukaryota</taxon>
        <taxon>Sar</taxon>
        <taxon>Alveolata</taxon>
        <taxon>Ciliophora</taxon>
        <taxon>Intramacronucleata</taxon>
        <taxon>Oligohymenophorea</taxon>
        <taxon>Peniculida</taxon>
        <taxon>Parameciidae</taxon>
        <taxon>Paramecium</taxon>
    </lineage>
</organism>
<protein>
    <submittedName>
        <fullName evidence="1">Uncharacterized protein</fullName>
    </submittedName>
</protein>
<comment type="caution">
    <text evidence="1">The sequence shown here is derived from an EMBL/GenBank/DDBJ whole genome shotgun (WGS) entry which is preliminary data.</text>
</comment>
<name>A0A8S1RNR7_9CILI</name>
<evidence type="ECO:0000313" key="2">
    <source>
        <dbReference type="Proteomes" id="UP000692954"/>
    </source>
</evidence>
<dbReference type="EMBL" id="CAJJDN010000206">
    <property type="protein sequence ID" value="CAD8129067.1"/>
    <property type="molecule type" value="Genomic_DNA"/>
</dbReference>
<keyword evidence="2" id="KW-1185">Reference proteome</keyword>
<evidence type="ECO:0000313" key="1">
    <source>
        <dbReference type="EMBL" id="CAD8129067.1"/>
    </source>
</evidence>
<dbReference type="AlphaFoldDB" id="A0A8S1RNR7"/>
<accession>A0A8S1RNR7</accession>
<dbReference type="Proteomes" id="UP000692954">
    <property type="component" value="Unassembled WGS sequence"/>
</dbReference>
<reference evidence="1" key="1">
    <citation type="submission" date="2021-01" db="EMBL/GenBank/DDBJ databases">
        <authorList>
            <consortium name="Genoscope - CEA"/>
            <person name="William W."/>
        </authorList>
    </citation>
    <scope>NUCLEOTIDE SEQUENCE</scope>
</reference>
<sequence>MMDLHQNLNRRVSIFGDGLINKQEEECDNPNELGCNNCKICHGQFILFERLVKNIVRIFKVQINQISYTKFKINVCNVIIIVQLVKTNQIYVHHVREMIASCVNQFLVIIQIIKIKFVSHNVEMELLLMNKNIVVMGIQKMEMIVTLNDEKNYQKTLLINYNFGNQTKMVNLIFTLIIHNIKQYQIFQILKLLLMVCNKRIFNIIYQLTIIPATSNLHFINLFSNIIQFIQLLLLHSNQIDYFWKKQEIKFSIQLQEQIIQTESEKNGRINLKCTIKIQFNFSYINSCFHYIEPL</sequence>